<dbReference type="Pfam" id="PF09994">
    <property type="entry name" value="T6SS_Tle1-like_cat"/>
    <property type="match status" value="1"/>
</dbReference>
<dbReference type="HOGENOM" id="CLU_173485_0_0_1"/>
<dbReference type="InterPro" id="IPR018712">
    <property type="entry name" value="Tle1-like_cat"/>
</dbReference>
<dbReference type="InParanoid" id="K5VBD8"/>
<dbReference type="EMBL" id="JH931115">
    <property type="protein sequence ID" value="EKM48383.1"/>
    <property type="molecule type" value="Genomic_DNA"/>
</dbReference>
<evidence type="ECO:0000259" key="1">
    <source>
        <dbReference type="Pfam" id="PF09994"/>
    </source>
</evidence>
<sequence>MRSKCTAEWDLVQAGISTYRAPQISMPPAFKISKTLGWTIAQNLNAHSMGVYEISMQNNEADDKIHIFSRGAYTTRALAGVINEVDLLPTCNHQQMPYENKVYTCTTPLG</sequence>
<dbReference type="Proteomes" id="UP000008370">
    <property type="component" value="Unassembled WGS sequence"/>
</dbReference>
<dbReference type="STRING" id="650164.K5VBD8"/>
<dbReference type="OrthoDB" id="3162439at2759"/>
<protein>
    <recommendedName>
        <fullName evidence="1">T6SS Phospholipase effector Tle1-like catalytic domain-containing protein</fullName>
    </recommendedName>
</protein>
<accession>K5VBD8</accession>
<gene>
    <name evidence="2" type="ORF">PHACADRAFT_109033</name>
</gene>
<dbReference type="RefSeq" id="XP_007403066.1">
    <property type="nucleotide sequence ID" value="XM_007403004.1"/>
</dbReference>
<proteinExistence type="predicted"/>
<feature type="domain" description="T6SS Phospholipase effector Tle1-like catalytic" evidence="1">
    <location>
        <begin position="13"/>
        <end position="104"/>
    </location>
</feature>
<reference evidence="2 3" key="1">
    <citation type="journal article" date="2012" name="BMC Genomics">
        <title>Comparative genomics of the white-rot fungi, Phanerochaete carnosa and P. chrysosporium, to elucidate the genetic basis of the distinct wood types they colonize.</title>
        <authorList>
            <person name="Suzuki H."/>
            <person name="MacDonald J."/>
            <person name="Syed K."/>
            <person name="Salamov A."/>
            <person name="Hori C."/>
            <person name="Aerts A."/>
            <person name="Henrissat B."/>
            <person name="Wiebenga A."/>
            <person name="vanKuyk P.A."/>
            <person name="Barry K."/>
            <person name="Lindquist E."/>
            <person name="LaButti K."/>
            <person name="Lapidus A."/>
            <person name="Lucas S."/>
            <person name="Coutinho P."/>
            <person name="Gong Y."/>
            <person name="Samejima M."/>
            <person name="Mahadevan R."/>
            <person name="Abou-Zaid M."/>
            <person name="de Vries R.P."/>
            <person name="Igarashi K."/>
            <person name="Yadav J.S."/>
            <person name="Grigoriev I.V."/>
            <person name="Master E.R."/>
        </authorList>
    </citation>
    <scope>NUCLEOTIDE SEQUENCE [LARGE SCALE GENOMIC DNA]</scope>
    <source>
        <strain evidence="2 3">HHB-10118-sp</strain>
    </source>
</reference>
<dbReference type="GeneID" id="18907557"/>
<dbReference type="AlphaFoldDB" id="K5VBD8"/>
<evidence type="ECO:0000313" key="3">
    <source>
        <dbReference type="Proteomes" id="UP000008370"/>
    </source>
</evidence>
<organism evidence="2 3">
    <name type="scientific">Phanerochaete carnosa (strain HHB-10118-sp)</name>
    <name type="common">White-rot fungus</name>
    <name type="synonym">Peniophora carnosa</name>
    <dbReference type="NCBI Taxonomy" id="650164"/>
    <lineage>
        <taxon>Eukaryota</taxon>
        <taxon>Fungi</taxon>
        <taxon>Dikarya</taxon>
        <taxon>Basidiomycota</taxon>
        <taxon>Agaricomycotina</taxon>
        <taxon>Agaricomycetes</taxon>
        <taxon>Polyporales</taxon>
        <taxon>Phanerochaetaceae</taxon>
        <taxon>Phanerochaete</taxon>
    </lineage>
</organism>
<evidence type="ECO:0000313" key="2">
    <source>
        <dbReference type="EMBL" id="EKM48383.1"/>
    </source>
</evidence>
<keyword evidence="3" id="KW-1185">Reference proteome</keyword>
<dbReference type="KEGG" id="pco:PHACADRAFT_109033"/>
<name>K5VBD8_PHACS</name>